<name>A0ABD2W9I2_9HYME</name>
<proteinExistence type="predicted"/>
<sequence>MQHQQAQRSTTIKSPRVNYPLTKKMNLIEMSMMSGCEILQHQEQDNRRSTASDSLNLVVDYAAVGLNASAIFNSIMNNKRSEELQSDIDEIVPTLIMDSNEQLMLQDQLSLEGRYMTESIKFDYSSDTEESYSSDNATNRCTLSTGGLSSNEIFSPVVGAGLKRIFKYFDFDYNRKDTIRITDVKKYHDLSEFNETKNQFSQFKNNQFKTKTCVDLEQASKKRKKNEPKNVSCIKCTKKFRSEGHMKVHYYSHDPKNNSVAVGCQLCARIFCHRGALNLHLMRKHKLSISELKNSDSKNNRR</sequence>
<keyword evidence="4" id="KW-1185">Reference proteome</keyword>
<dbReference type="Proteomes" id="UP001627154">
    <property type="component" value="Unassembled WGS sequence"/>
</dbReference>
<dbReference type="PROSITE" id="PS00028">
    <property type="entry name" value="ZINC_FINGER_C2H2_1"/>
    <property type="match status" value="2"/>
</dbReference>
<keyword evidence="1" id="KW-0862">Zinc</keyword>
<organism evidence="3 4">
    <name type="scientific">Trichogramma kaykai</name>
    <dbReference type="NCBI Taxonomy" id="54128"/>
    <lineage>
        <taxon>Eukaryota</taxon>
        <taxon>Metazoa</taxon>
        <taxon>Ecdysozoa</taxon>
        <taxon>Arthropoda</taxon>
        <taxon>Hexapoda</taxon>
        <taxon>Insecta</taxon>
        <taxon>Pterygota</taxon>
        <taxon>Neoptera</taxon>
        <taxon>Endopterygota</taxon>
        <taxon>Hymenoptera</taxon>
        <taxon>Apocrita</taxon>
        <taxon>Proctotrupomorpha</taxon>
        <taxon>Chalcidoidea</taxon>
        <taxon>Trichogrammatidae</taxon>
        <taxon>Trichogramma</taxon>
    </lineage>
</organism>
<dbReference type="AlphaFoldDB" id="A0ABD2W9I2"/>
<dbReference type="InterPro" id="IPR013087">
    <property type="entry name" value="Znf_C2H2_type"/>
</dbReference>
<keyword evidence="1" id="KW-0863">Zinc-finger</keyword>
<dbReference type="EMBL" id="JBJJXI010000123">
    <property type="protein sequence ID" value="KAL3389359.1"/>
    <property type="molecule type" value="Genomic_DNA"/>
</dbReference>
<comment type="caution">
    <text evidence="3">The sequence shown here is derived from an EMBL/GenBank/DDBJ whole genome shotgun (WGS) entry which is preliminary data.</text>
</comment>
<keyword evidence="1" id="KW-0479">Metal-binding</keyword>
<evidence type="ECO:0000259" key="2">
    <source>
        <dbReference type="PROSITE" id="PS50157"/>
    </source>
</evidence>
<dbReference type="GO" id="GO:0008270">
    <property type="term" value="F:zinc ion binding"/>
    <property type="evidence" value="ECO:0007669"/>
    <property type="project" value="UniProtKB-KW"/>
</dbReference>
<reference evidence="3 4" key="1">
    <citation type="journal article" date="2024" name="bioRxiv">
        <title>A reference genome for Trichogramma kaykai: A tiny desert-dwelling parasitoid wasp with competing sex-ratio distorters.</title>
        <authorList>
            <person name="Culotta J."/>
            <person name="Lindsey A.R."/>
        </authorList>
    </citation>
    <scope>NUCLEOTIDE SEQUENCE [LARGE SCALE GENOMIC DNA]</scope>
    <source>
        <strain evidence="3 4">KSX58</strain>
    </source>
</reference>
<feature type="domain" description="C2H2-type" evidence="2">
    <location>
        <begin position="231"/>
        <end position="258"/>
    </location>
</feature>
<gene>
    <name evidence="3" type="ORF">TKK_015595</name>
</gene>
<evidence type="ECO:0000313" key="4">
    <source>
        <dbReference type="Proteomes" id="UP001627154"/>
    </source>
</evidence>
<dbReference type="PROSITE" id="PS50157">
    <property type="entry name" value="ZINC_FINGER_C2H2_2"/>
    <property type="match status" value="1"/>
</dbReference>
<evidence type="ECO:0000313" key="3">
    <source>
        <dbReference type="EMBL" id="KAL3389359.1"/>
    </source>
</evidence>
<dbReference type="SMART" id="SM00355">
    <property type="entry name" value="ZnF_C2H2"/>
    <property type="match status" value="2"/>
</dbReference>
<dbReference type="Gene3D" id="3.30.160.60">
    <property type="entry name" value="Classic Zinc Finger"/>
    <property type="match status" value="1"/>
</dbReference>
<evidence type="ECO:0000256" key="1">
    <source>
        <dbReference type="PROSITE-ProRule" id="PRU00042"/>
    </source>
</evidence>
<protein>
    <recommendedName>
        <fullName evidence="2">C2H2-type domain-containing protein</fullName>
    </recommendedName>
</protein>
<accession>A0ABD2W9I2</accession>